<evidence type="ECO:0000256" key="6">
    <source>
        <dbReference type="ARBA" id="ARBA00022989"/>
    </source>
</evidence>
<dbReference type="InterPro" id="IPR023271">
    <property type="entry name" value="Aquaporin-like"/>
</dbReference>
<comment type="catalytic activity">
    <reaction evidence="8">
        <text>H2O(in) = H2O(out)</text>
        <dbReference type="Rhea" id="RHEA:29667"/>
        <dbReference type="ChEBI" id="CHEBI:15377"/>
    </reaction>
</comment>
<evidence type="ECO:0000313" key="13">
    <source>
        <dbReference type="Proteomes" id="UP000799424"/>
    </source>
</evidence>
<keyword evidence="5" id="KW-0677">Repeat</keyword>
<dbReference type="Gene3D" id="1.20.1080.10">
    <property type="entry name" value="Glycerol uptake facilitator protein"/>
    <property type="match status" value="1"/>
</dbReference>
<feature type="transmembrane region" description="Helical" evidence="11">
    <location>
        <begin position="207"/>
        <end position="227"/>
    </location>
</feature>
<feature type="transmembrane region" description="Helical" evidence="11">
    <location>
        <begin position="75"/>
        <end position="101"/>
    </location>
</feature>
<protein>
    <submittedName>
        <fullName evidence="12">Aquaporin-like protein</fullName>
    </submittedName>
</protein>
<feature type="transmembrane region" description="Helical" evidence="11">
    <location>
        <begin position="121"/>
        <end position="139"/>
    </location>
</feature>
<keyword evidence="13" id="KW-1185">Reference proteome</keyword>
<name>A0A6A6ZYT7_9PLEO</name>
<keyword evidence="7 11" id="KW-0472">Membrane</keyword>
<dbReference type="GO" id="GO:0015250">
    <property type="term" value="F:water channel activity"/>
    <property type="evidence" value="ECO:0007669"/>
    <property type="project" value="TreeGrafter"/>
</dbReference>
<evidence type="ECO:0000313" key="12">
    <source>
        <dbReference type="EMBL" id="KAF2826161.1"/>
    </source>
</evidence>
<evidence type="ECO:0000256" key="2">
    <source>
        <dbReference type="ARBA" id="ARBA00006175"/>
    </source>
</evidence>
<feature type="region of interest" description="Disordered" evidence="10">
    <location>
        <begin position="1"/>
        <end position="70"/>
    </location>
</feature>
<evidence type="ECO:0000256" key="11">
    <source>
        <dbReference type="SAM" id="Phobius"/>
    </source>
</evidence>
<dbReference type="InterPro" id="IPR000425">
    <property type="entry name" value="MIP"/>
</dbReference>
<accession>A0A6A6ZYT7</accession>
<organism evidence="12 13">
    <name type="scientific">Ophiobolus disseminans</name>
    <dbReference type="NCBI Taxonomy" id="1469910"/>
    <lineage>
        <taxon>Eukaryota</taxon>
        <taxon>Fungi</taxon>
        <taxon>Dikarya</taxon>
        <taxon>Ascomycota</taxon>
        <taxon>Pezizomycotina</taxon>
        <taxon>Dothideomycetes</taxon>
        <taxon>Pleosporomycetidae</taxon>
        <taxon>Pleosporales</taxon>
        <taxon>Pleosporineae</taxon>
        <taxon>Phaeosphaeriaceae</taxon>
        <taxon>Ophiobolus</taxon>
    </lineage>
</organism>
<evidence type="ECO:0000256" key="1">
    <source>
        <dbReference type="ARBA" id="ARBA00004141"/>
    </source>
</evidence>
<feature type="transmembrane region" description="Helical" evidence="11">
    <location>
        <begin position="279"/>
        <end position="299"/>
    </location>
</feature>
<keyword evidence="6 11" id="KW-1133">Transmembrane helix</keyword>
<proteinExistence type="inferred from homology"/>
<dbReference type="EMBL" id="MU006226">
    <property type="protein sequence ID" value="KAF2826161.1"/>
    <property type="molecule type" value="Genomic_DNA"/>
</dbReference>
<evidence type="ECO:0000256" key="4">
    <source>
        <dbReference type="ARBA" id="ARBA00022692"/>
    </source>
</evidence>
<dbReference type="PANTHER" id="PTHR19139">
    <property type="entry name" value="AQUAPORIN TRANSPORTER"/>
    <property type="match status" value="1"/>
</dbReference>
<dbReference type="PANTHER" id="PTHR19139:SF283">
    <property type="entry name" value="AQUAPORIN"/>
    <property type="match status" value="1"/>
</dbReference>
<feature type="compositionally biased region" description="Basic residues" evidence="10">
    <location>
        <begin position="56"/>
        <end position="70"/>
    </location>
</feature>
<dbReference type="Proteomes" id="UP000799424">
    <property type="component" value="Unassembled WGS sequence"/>
</dbReference>
<dbReference type="GO" id="GO:0005886">
    <property type="term" value="C:plasma membrane"/>
    <property type="evidence" value="ECO:0007669"/>
    <property type="project" value="TreeGrafter"/>
</dbReference>
<feature type="compositionally biased region" description="Basic and acidic residues" evidence="10">
    <location>
        <begin position="30"/>
        <end position="43"/>
    </location>
</feature>
<dbReference type="InterPro" id="IPR034294">
    <property type="entry name" value="Aquaporin_transptr"/>
</dbReference>
<evidence type="ECO:0000256" key="7">
    <source>
        <dbReference type="ARBA" id="ARBA00023136"/>
    </source>
</evidence>
<keyword evidence="4 9" id="KW-0812">Transmembrane</keyword>
<evidence type="ECO:0000256" key="5">
    <source>
        <dbReference type="ARBA" id="ARBA00022737"/>
    </source>
</evidence>
<dbReference type="OrthoDB" id="3222at2759"/>
<dbReference type="AlphaFoldDB" id="A0A6A6ZYT7"/>
<dbReference type="Pfam" id="PF00230">
    <property type="entry name" value="MIP"/>
    <property type="match status" value="1"/>
</dbReference>
<sequence>MPRVPVHREPKPAPHRRSREDQNYRNSHYSQDDSKSRHSRDYNHAQPSHANYHPNGHAKAHSSSRDKPKRTISTLTGHFVAAVGEFVGTFMFLYFAFAGQIMLTTQSEAAPNGLASSQQNIFTALIYGFSLLVNVWAFYRISGGLFNPAVTLGLVLSGGVPYIRGLFLFPAQLIAAMCAAGLVQAMFPGDIAATNTSLSPDTSIVQGVFIEMFMTAELVFVVLMLAVEKSKDTFIAPIGIGLTLFVAMMGGVFYTGGSLNPARSLGPAVASTQFVGYHWIYWVGPFLGALVAAGFYRFVKFFDYEQVNPGQDSAGGDFDEEKGGRH</sequence>
<comment type="subcellular location">
    <subcellularLocation>
        <location evidence="1">Membrane</location>
        <topology evidence="1">Multi-pass membrane protein</topology>
    </subcellularLocation>
</comment>
<keyword evidence="3 9" id="KW-0813">Transport</keyword>
<feature type="transmembrane region" description="Helical" evidence="11">
    <location>
        <begin position="234"/>
        <end position="259"/>
    </location>
</feature>
<gene>
    <name evidence="12" type="ORF">CC86DRAFT_382234</name>
</gene>
<dbReference type="PRINTS" id="PR00783">
    <property type="entry name" value="MINTRINSICP"/>
</dbReference>
<dbReference type="SUPFAM" id="SSF81338">
    <property type="entry name" value="Aquaporin-like"/>
    <property type="match status" value="1"/>
</dbReference>
<evidence type="ECO:0000256" key="10">
    <source>
        <dbReference type="SAM" id="MobiDB-lite"/>
    </source>
</evidence>
<comment type="similarity">
    <text evidence="2 9">Belongs to the MIP/aquaporin (TC 1.A.8) family.</text>
</comment>
<evidence type="ECO:0000256" key="8">
    <source>
        <dbReference type="ARBA" id="ARBA00034651"/>
    </source>
</evidence>
<evidence type="ECO:0000256" key="3">
    <source>
        <dbReference type="ARBA" id="ARBA00022448"/>
    </source>
</evidence>
<feature type="compositionally biased region" description="Basic and acidic residues" evidence="10">
    <location>
        <begin position="1"/>
        <end position="23"/>
    </location>
</feature>
<reference evidence="12" key="1">
    <citation type="journal article" date="2020" name="Stud. Mycol.">
        <title>101 Dothideomycetes genomes: a test case for predicting lifestyles and emergence of pathogens.</title>
        <authorList>
            <person name="Haridas S."/>
            <person name="Albert R."/>
            <person name="Binder M."/>
            <person name="Bloem J."/>
            <person name="Labutti K."/>
            <person name="Salamov A."/>
            <person name="Andreopoulos B."/>
            <person name="Baker S."/>
            <person name="Barry K."/>
            <person name="Bills G."/>
            <person name="Bluhm B."/>
            <person name="Cannon C."/>
            <person name="Castanera R."/>
            <person name="Culley D."/>
            <person name="Daum C."/>
            <person name="Ezra D."/>
            <person name="Gonzalez J."/>
            <person name="Henrissat B."/>
            <person name="Kuo A."/>
            <person name="Liang C."/>
            <person name="Lipzen A."/>
            <person name="Lutzoni F."/>
            <person name="Magnuson J."/>
            <person name="Mondo S."/>
            <person name="Nolan M."/>
            <person name="Ohm R."/>
            <person name="Pangilinan J."/>
            <person name="Park H.-J."/>
            <person name="Ramirez L."/>
            <person name="Alfaro M."/>
            <person name="Sun H."/>
            <person name="Tritt A."/>
            <person name="Yoshinaga Y."/>
            <person name="Zwiers L.-H."/>
            <person name="Turgeon B."/>
            <person name="Goodwin S."/>
            <person name="Spatafora J."/>
            <person name="Crous P."/>
            <person name="Grigoriev I."/>
        </authorList>
    </citation>
    <scope>NUCLEOTIDE SEQUENCE</scope>
    <source>
        <strain evidence="12">CBS 113818</strain>
    </source>
</reference>
<evidence type="ECO:0000256" key="9">
    <source>
        <dbReference type="RuleBase" id="RU000477"/>
    </source>
</evidence>
<dbReference type="FunFam" id="1.20.1080.10:FF:000014">
    <property type="entry name" value="Aquaporin 1"/>
    <property type="match status" value="1"/>
</dbReference>